<comment type="similarity">
    <text evidence="3">Belongs to the peptidase M50B family.</text>
</comment>
<dbReference type="Pfam" id="PF02163">
    <property type="entry name" value="Peptidase_M50"/>
    <property type="match status" value="1"/>
</dbReference>
<comment type="cofactor">
    <cofactor evidence="1">
        <name>Zn(2+)</name>
        <dbReference type="ChEBI" id="CHEBI:29105"/>
    </cofactor>
</comment>
<evidence type="ECO:0000256" key="12">
    <source>
        <dbReference type="ARBA" id="ARBA00023136"/>
    </source>
</evidence>
<keyword evidence="8" id="KW-0378">Hydrolase</keyword>
<dbReference type="AlphaFoldDB" id="A0A975U402"/>
<evidence type="ECO:0000256" key="5">
    <source>
        <dbReference type="ARBA" id="ARBA00022670"/>
    </source>
</evidence>
<accession>A0A975U402</accession>
<evidence type="ECO:0000256" key="1">
    <source>
        <dbReference type="ARBA" id="ARBA00001947"/>
    </source>
</evidence>
<name>A0A975U402_9PROT</name>
<dbReference type="CDD" id="cd06158">
    <property type="entry name" value="S2P-M50_like_1"/>
    <property type="match status" value="1"/>
</dbReference>
<evidence type="ECO:0000256" key="2">
    <source>
        <dbReference type="ARBA" id="ARBA00004651"/>
    </source>
</evidence>
<keyword evidence="16" id="KW-1185">Reference proteome</keyword>
<evidence type="ECO:0000259" key="14">
    <source>
        <dbReference type="Pfam" id="PF02163"/>
    </source>
</evidence>
<feature type="transmembrane region" description="Helical" evidence="13">
    <location>
        <begin position="135"/>
        <end position="157"/>
    </location>
</feature>
<evidence type="ECO:0000256" key="3">
    <source>
        <dbReference type="ARBA" id="ARBA00007931"/>
    </source>
</evidence>
<evidence type="ECO:0000256" key="10">
    <source>
        <dbReference type="ARBA" id="ARBA00022989"/>
    </source>
</evidence>
<keyword evidence="5 15" id="KW-0645">Protease</keyword>
<dbReference type="GO" id="GO:0008237">
    <property type="term" value="F:metallopeptidase activity"/>
    <property type="evidence" value="ECO:0007669"/>
    <property type="project" value="UniProtKB-KW"/>
</dbReference>
<dbReference type="PANTHER" id="PTHR35864:SF1">
    <property type="entry name" value="ZINC METALLOPROTEASE YWHC-RELATED"/>
    <property type="match status" value="1"/>
</dbReference>
<feature type="transmembrane region" description="Helical" evidence="13">
    <location>
        <begin position="99"/>
        <end position="123"/>
    </location>
</feature>
<feature type="transmembrane region" description="Helical" evidence="13">
    <location>
        <begin position="178"/>
        <end position="201"/>
    </location>
</feature>
<evidence type="ECO:0000256" key="11">
    <source>
        <dbReference type="ARBA" id="ARBA00023049"/>
    </source>
</evidence>
<comment type="subcellular location">
    <subcellularLocation>
        <location evidence="2">Cell membrane</location>
        <topology evidence="2">Multi-pass membrane protein</topology>
    </subcellularLocation>
</comment>
<evidence type="ECO:0000256" key="6">
    <source>
        <dbReference type="ARBA" id="ARBA00022692"/>
    </source>
</evidence>
<dbReference type="GO" id="GO:0006508">
    <property type="term" value="P:proteolysis"/>
    <property type="evidence" value="ECO:0007669"/>
    <property type="project" value="UniProtKB-KW"/>
</dbReference>
<keyword evidence="9" id="KW-0862">Zinc</keyword>
<reference evidence="15" key="1">
    <citation type="submission" date="2021-06" db="EMBL/GenBank/DDBJ databases">
        <title>Elioraea tepida, sp. nov., a moderately thermophilic aerobic anoxygenic phototrophic bacterium isolated from an alkaline siliceous hot spring mat community in Yellowstone National Park, WY, USA.</title>
        <authorList>
            <person name="Saini M.K."/>
            <person name="Yoshida S."/>
            <person name="Sebastian A."/>
            <person name="Hirose S."/>
            <person name="Hara E."/>
            <person name="Tamaki H."/>
            <person name="Soulier N.T."/>
            <person name="Albert I."/>
            <person name="Hanada S."/>
            <person name="Bryant D.A."/>
            <person name="Tank M."/>
        </authorList>
    </citation>
    <scope>NUCLEOTIDE SEQUENCE</scope>
    <source>
        <strain evidence="15">MS-P2</strain>
    </source>
</reference>
<protein>
    <submittedName>
        <fullName evidence="15">Site-2 protease family protein</fullName>
    </submittedName>
</protein>
<dbReference type="InterPro" id="IPR008915">
    <property type="entry name" value="Peptidase_M50"/>
</dbReference>
<proteinExistence type="inferred from homology"/>
<organism evidence="15 16">
    <name type="scientific">Elioraea tepida</name>
    <dbReference type="NCBI Taxonomy" id="2843330"/>
    <lineage>
        <taxon>Bacteria</taxon>
        <taxon>Pseudomonadati</taxon>
        <taxon>Pseudomonadota</taxon>
        <taxon>Alphaproteobacteria</taxon>
        <taxon>Acetobacterales</taxon>
        <taxon>Elioraeaceae</taxon>
        <taxon>Elioraea</taxon>
    </lineage>
</organism>
<keyword evidence="7" id="KW-0479">Metal-binding</keyword>
<sequence length="232" mass="24820">MIEAILWGFLVIAPGALVAIVLHEVAHGWAANALGDPTARLHGRLSLNPVRHADPAGTVAVPLILFAAQMLTIGRVEVMFGWAKPVPVDPRHFRNPRAGMAWVAAAGPAINLVLAFLFALAGHLVDPLPRSLAEYAVQLILFAVLINLLLMLFNLLPIPPLDGGRILVGLLPERPARALARLEPVGFPIIILGFFLVPALLRQAGIASDPLGAILWPPLAFFRRLVFAAAGF</sequence>
<feature type="transmembrane region" description="Helical" evidence="13">
    <location>
        <begin position="59"/>
        <end position="78"/>
    </location>
</feature>
<feature type="domain" description="Peptidase M50" evidence="14">
    <location>
        <begin position="136"/>
        <end position="175"/>
    </location>
</feature>
<evidence type="ECO:0000256" key="8">
    <source>
        <dbReference type="ARBA" id="ARBA00022801"/>
    </source>
</evidence>
<dbReference type="EMBL" id="CP076448">
    <property type="protein sequence ID" value="QXM24948.1"/>
    <property type="molecule type" value="Genomic_DNA"/>
</dbReference>
<evidence type="ECO:0000256" key="9">
    <source>
        <dbReference type="ARBA" id="ARBA00022833"/>
    </source>
</evidence>
<dbReference type="GO" id="GO:0046872">
    <property type="term" value="F:metal ion binding"/>
    <property type="evidence" value="ECO:0007669"/>
    <property type="project" value="UniProtKB-KW"/>
</dbReference>
<evidence type="ECO:0000256" key="7">
    <source>
        <dbReference type="ARBA" id="ARBA00022723"/>
    </source>
</evidence>
<gene>
    <name evidence="15" type="ORF">KO353_01420</name>
</gene>
<evidence type="ECO:0000256" key="4">
    <source>
        <dbReference type="ARBA" id="ARBA00022475"/>
    </source>
</evidence>
<keyword evidence="6 13" id="KW-0812">Transmembrane</keyword>
<evidence type="ECO:0000313" key="15">
    <source>
        <dbReference type="EMBL" id="QXM24948.1"/>
    </source>
</evidence>
<evidence type="ECO:0000313" key="16">
    <source>
        <dbReference type="Proteomes" id="UP000694001"/>
    </source>
</evidence>
<dbReference type="RefSeq" id="WP_218286005.1">
    <property type="nucleotide sequence ID" value="NZ_CP076448.1"/>
</dbReference>
<dbReference type="InterPro" id="IPR044537">
    <property type="entry name" value="Rip2-like"/>
</dbReference>
<dbReference type="GO" id="GO:0005886">
    <property type="term" value="C:plasma membrane"/>
    <property type="evidence" value="ECO:0007669"/>
    <property type="project" value="UniProtKB-SubCell"/>
</dbReference>
<keyword evidence="10 13" id="KW-1133">Transmembrane helix</keyword>
<keyword evidence="4" id="KW-1003">Cell membrane</keyword>
<dbReference type="KEGG" id="elio:KO353_01420"/>
<evidence type="ECO:0000256" key="13">
    <source>
        <dbReference type="SAM" id="Phobius"/>
    </source>
</evidence>
<dbReference type="InterPro" id="IPR052348">
    <property type="entry name" value="Metallopeptidase_M50B"/>
</dbReference>
<dbReference type="Proteomes" id="UP000694001">
    <property type="component" value="Chromosome"/>
</dbReference>
<keyword evidence="11" id="KW-0482">Metalloprotease</keyword>
<keyword evidence="12 13" id="KW-0472">Membrane</keyword>
<dbReference type="PANTHER" id="PTHR35864">
    <property type="entry name" value="ZINC METALLOPROTEASE MJ0611-RELATED"/>
    <property type="match status" value="1"/>
</dbReference>